<evidence type="ECO:0000313" key="3">
    <source>
        <dbReference type="Proteomes" id="UP000437017"/>
    </source>
</evidence>
<proteinExistence type="predicted"/>
<keyword evidence="1" id="KW-1133">Transmembrane helix</keyword>
<keyword evidence="1" id="KW-0472">Membrane</keyword>
<gene>
    <name evidence="2" type="ORF">E2I00_006199</name>
</gene>
<dbReference type="EMBL" id="SGJD01000457">
    <property type="protein sequence ID" value="KAB0405098.1"/>
    <property type="molecule type" value="Genomic_DNA"/>
</dbReference>
<protein>
    <submittedName>
        <fullName evidence="2">Uncharacterized protein</fullName>
    </submittedName>
</protein>
<reference evidence="2 3" key="1">
    <citation type="journal article" date="2019" name="PLoS ONE">
        <title>Genomic analyses reveal an absence of contemporary introgressive admixture between fin whales and blue whales, despite known hybrids.</title>
        <authorList>
            <person name="Westbury M.V."/>
            <person name="Petersen B."/>
            <person name="Lorenzen E.D."/>
        </authorList>
    </citation>
    <scope>NUCLEOTIDE SEQUENCE [LARGE SCALE GENOMIC DNA]</scope>
    <source>
        <strain evidence="2">FinWhale-01</strain>
    </source>
</reference>
<dbReference type="Proteomes" id="UP000437017">
    <property type="component" value="Unassembled WGS sequence"/>
</dbReference>
<sequence length="129" mass="15479">SFQQTCYDKHITFKTVTSYILEKNGRYGDYFRETLPILLLIFIPQKRTQGSQRKPANEIKDSDSDLSIFQHYREIEFSFVIMIKDLNLSPPIYVDYRTTCFCHQKLLEICYVCFCVYQYSAILLYCRYM</sequence>
<dbReference type="AlphaFoldDB" id="A0A6A1QAG8"/>
<evidence type="ECO:0000313" key="2">
    <source>
        <dbReference type="EMBL" id="KAB0405098.1"/>
    </source>
</evidence>
<evidence type="ECO:0000256" key="1">
    <source>
        <dbReference type="SAM" id="Phobius"/>
    </source>
</evidence>
<name>A0A6A1QAG8_BALPH</name>
<feature type="transmembrane region" description="Helical" evidence="1">
    <location>
        <begin position="106"/>
        <end position="126"/>
    </location>
</feature>
<keyword evidence="3" id="KW-1185">Reference proteome</keyword>
<feature type="non-terminal residue" evidence="2">
    <location>
        <position position="1"/>
    </location>
</feature>
<accession>A0A6A1QAG8</accession>
<comment type="caution">
    <text evidence="2">The sequence shown here is derived from an EMBL/GenBank/DDBJ whole genome shotgun (WGS) entry which is preliminary data.</text>
</comment>
<organism evidence="2 3">
    <name type="scientific">Balaenoptera physalus</name>
    <name type="common">Fin whale</name>
    <name type="synonym">Balaena physalus</name>
    <dbReference type="NCBI Taxonomy" id="9770"/>
    <lineage>
        <taxon>Eukaryota</taxon>
        <taxon>Metazoa</taxon>
        <taxon>Chordata</taxon>
        <taxon>Craniata</taxon>
        <taxon>Vertebrata</taxon>
        <taxon>Euteleostomi</taxon>
        <taxon>Mammalia</taxon>
        <taxon>Eutheria</taxon>
        <taxon>Laurasiatheria</taxon>
        <taxon>Artiodactyla</taxon>
        <taxon>Whippomorpha</taxon>
        <taxon>Cetacea</taxon>
        <taxon>Mysticeti</taxon>
        <taxon>Balaenopteridae</taxon>
        <taxon>Balaenoptera</taxon>
    </lineage>
</organism>
<keyword evidence="1" id="KW-0812">Transmembrane</keyword>